<sequence>MLEPEDELFTDALHSSTASDGLPFHFDSSSISTPTVDESDDTNSQHLHPLRHHLPAPSNQSNTDLGADNPSRPASRAAAEGETRPRLARLLSPSAEEINNVDNRGVDGDDDTTIIHKVSPTDSLPRVALRYGISVAVLRRANQLWPSDPVHLRTELNIPRGDTPAKRKSANSSQTHVDHISLVDEFPSRPSTAPSTLSAGHNGILSAFSARISLDSLSSRTSSSVSETHELDDLAELRINRRRLNARRTPVTRDGYELSILRNPEVPVNVPPIATLPPLPCAGSSNPSPGLENAPLHRDRPRRINPSVFIPVRTSQLEPEPEMELPTRRHG</sequence>
<feature type="region of interest" description="Disordered" evidence="1">
    <location>
        <begin position="156"/>
        <end position="176"/>
    </location>
</feature>
<evidence type="ECO:0000259" key="2">
    <source>
        <dbReference type="PROSITE" id="PS51782"/>
    </source>
</evidence>
<dbReference type="AlphaFoldDB" id="A0A0C3E9S8"/>
<dbReference type="SUPFAM" id="SSF54106">
    <property type="entry name" value="LysM domain"/>
    <property type="match status" value="1"/>
</dbReference>
<reference evidence="4" key="2">
    <citation type="submission" date="2015-01" db="EMBL/GenBank/DDBJ databases">
        <title>Evolutionary Origins and Diversification of the Mycorrhizal Mutualists.</title>
        <authorList>
            <consortium name="DOE Joint Genome Institute"/>
            <consortium name="Mycorrhizal Genomics Consortium"/>
            <person name="Kohler A."/>
            <person name="Kuo A."/>
            <person name="Nagy L.G."/>
            <person name="Floudas D."/>
            <person name="Copeland A."/>
            <person name="Barry K.W."/>
            <person name="Cichocki N."/>
            <person name="Veneault-Fourrey C."/>
            <person name="LaButti K."/>
            <person name="Lindquist E.A."/>
            <person name="Lipzen A."/>
            <person name="Lundell T."/>
            <person name="Morin E."/>
            <person name="Murat C."/>
            <person name="Riley R."/>
            <person name="Ohm R."/>
            <person name="Sun H."/>
            <person name="Tunlid A."/>
            <person name="Henrissat B."/>
            <person name="Grigoriev I.V."/>
            <person name="Hibbett D.S."/>
            <person name="Martin F."/>
        </authorList>
    </citation>
    <scope>NUCLEOTIDE SEQUENCE [LARGE SCALE GENOMIC DNA]</scope>
    <source>
        <strain evidence="4">Foug A</strain>
    </source>
</reference>
<evidence type="ECO:0000313" key="3">
    <source>
        <dbReference type="EMBL" id="KIM69515.1"/>
    </source>
</evidence>
<dbReference type="PROSITE" id="PS51782">
    <property type="entry name" value="LYSM"/>
    <property type="match status" value="1"/>
</dbReference>
<dbReference type="CDD" id="cd00118">
    <property type="entry name" value="LysM"/>
    <property type="match status" value="1"/>
</dbReference>
<dbReference type="HOGENOM" id="CLU_866323_0_0_1"/>
<gene>
    <name evidence="3" type="ORF">SCLCIDRAFT_1207958</name>
</gene>
<dbReference type="Gene3D" id="3.10.350.10">
    <property type="entry name" value="LysM domain"/>
    <property type="match status" value="1"/>
</dbReference>
<evidence type="ECO:0000256" key="1">
    <source>
        <dbReference type="SAM" id="MobiDB-lite"/>
    </source>
</evidence>
<keyword evidence="4" id="KW-1185">Reference proteome</keyword>
<evidence type="ECO:0000313" key="4">
    <source>
        <dbReference type="Proteomes" id="UP000053989"/>
    </source>
</evidence>
<name>A0A0C3E9S8_9AGAM</name>
<dbReference type="PANTHER" id="PTHR20932:SF8">
    <property type="entry name" value="LD22649P"/>
    <property type="match status" value="1"/>
</dbReference>
<dbReference type="SMART" id="SM00257">
    <property type="entry name" value="LysM"/>
    <property type="match status" value="1"/>
</dbReference>
<feature type="domain" description="LysM" evidence="2">
    <location>
        <begin position="114"/>
        <end position="158"/>
    </location>
</feature>
<dbReference type="STRING" id="1036808.A0A0C3E9S8"/>
<feature type="region of interest" description="Disordered" evidence="1">
    <location>
        <begin position="1"/>
        <end position="88"/>
    </location>
</feature>
<dbReference type="OrthoDB" id="2107166at2759"/>
<dbReference type="InterPro" id="IPR045030">
    <property type="entry name" value="LYSM1-4"/>
</dbReference>
<dbReference type="InterPro" id="IPR018392">
    <property type="entry name" value="LysM"/>
</dbReference>
<feature type="compositionally biased region" description="Polar residues" evidence="1">
    <location>
        <begin position="27"/>
        <end position="36"/>
    </location>
</feature>
<dbReference type="InParanoid" id="A0A0C3E9S8"/>
<accession>A0A0C3E9S8</accession>
<dbReference type="InterPro" id="IPR036779">
    <property type="entry name" value="LysM_dom_sf"/>
</dbReference>
<reference evidence="3 4" key="1">
    <citation type="submission" date="2014-04" db="EMBL/GenBank/DDBJ databases">
        <authorList>
            <consortium name="DOE Joint Genome Institute"/>
            <person name="Kuo A."/>
            <person name="Kohler A."/>
            <person name="Nagy L.G."/>
            <person name="Floudas D."/>
            <person name="Copeland A."/>
            <person name="Barry K.W."/>
            <person name="Cichocki N."/>
            <person name="Veneault-Fourrey C."/>
            <person name="LaButti K."/>
            <person name="Lindquist E.A."/>
            <person name="Lipzen A."/>
            <person name="Lundell T."/>
            <person name="Morin E."/>
            <person name="Murat C."/>
            <person name="Sun H."/>
            <person name="Tunlid A."/>
            <person name="Henrissat B."/>
            <person name="Grigoriev I.V."/>
            <person name="Hibbett D.S."/>
            <person name="Martin F."/>
            <person name="Nordberg H.P."/>
            <person name="Cantor M.N."/>
            <person name="Hua S.X."/>
        </authorList>
    </citation>
    <scope>NUCLEOTIDE SEQUENCE [LARGE SCALE GENOMIC DNA]</scope>
    <source>
        <strain evidence="3 4">Foug A</strain>
    </source>
</reference>
<dbReference type="EMBL" id="KN822006">
    <property type="protein sequence ID" value="KIM69515.1"/>
    <property type="molecule type" value="Genomic_DNA"/>
</dbReference>
<feature type="region of interest" description="Disordered" evidence="1">
    <location>
        <begin position="281"/>
        <end position="331"/>
    </location>
</feature>
<protein>
    <submittedName>
        <fullName evidence="3">Carbohydrate-binding module family 50 protein</fullName>
    </submittedName>
</protein>
<dbReference type="PANTHER" id="PTHR20932">
    <property type="entry name" value="LYSM AND PUTATIVE PEPTIDOGLYCAN-BINDING DOMAIN-CONTAINING PROTEIN"/>
    <property type="match status" value="1"/>
</dbReference>
<proteinExistence type="predicted"/>
<organism evidence="3 4">
    <name type="scientific">Scleroderma citrinum Foug A</name>
    <dbReference type="NCBI Taxonomy" id="1036808"/>
    <lineage>
        <taxon>Eukaryota</taxon>
        <taxon>Fungi</taxon>
        <taxon>Dikarya</taxon>
        <taxon>Basidiomycota</taxon>
        <taxon>Agaricomycotina</taxon>
        <taxon>Agaricomycetes</taxon>
        <taxon>Agaricomycetidae</taxon>
        <taxon>Boletales</taxon>
        <taxon>Sclerodermatineae</taxon>
        <taxon>Sclerodermataceae</taxon>
        <taxon>Scleroderma</taxon>
    </lineage>
</organism>
<dbReference type="Proteomes" id="UP000053989">
    <property type="component" value="Unassembled WGS sequence"/>
</dbReference>
<dbReference type="Pfam" id="PF01476">
    <property type="entry name" value="LysM"/>
    <property type="match status" value="1"/>
</dbReference>